<protein>
    <submittedName>
        <fullName evidence="1">Uncharacterized protein</fullName>
    </submittedName>
</protein>
<comment type="caution">
    <text evidence="1">The sequence shown here is derived from an EMBL/GenBank/DDBJ whole genome shotgun (WGS) entry which is preliminary data.</text>
</comment>
<gene>
    <name evidence="1" type="ORF">BIFBRE_03950</name>
</gene>
<dbReference type="EMBL" id="ACCG02000009">
    <property type="protein sequence ID" value="EFE89528.1"/>
    <property type="molecule type" value="Genomic_DNA"/>
</dbReference>
<dbReference type="AlphaFoldDB" id="D4BPE1"/>
<keyword evidence="2" id="KW-1185">Reference proteome</keyword>
<dbReference type="Proteomes" id="UP000003191">
    <property type="component" value="Unassembled WGS sequence"/>
</dbReference>
<proteinExistence type="predicted"/>
<evidence type="ECO:0000313" key="2">
    <source>
        <dbReference type="Proteomes" id="UP000003191"/>
    </source>
</evidence>
<sequence>MALVSDRLYSWFREQSTSSKAVTILQSAECTSLNRVTGVLIRNTRFEGLI</sequence>
<accession>D4BPE1</accession>
<dbReference type="HOGENOM" id="CLU_3115055_0_0_11"/>
<evidence type="ECO:0000313" key="1">
    <source>
        <dbReference type="EMBL" id="EFE89528.1"/>
    </source>
</evidence>
<reference evidence="1 2" key="1">
    <citation type="submission" date="2010-02" db="EMBL/GenBank/DDBJ databases">
        <authorList>
            <person name="Weinstock G."/>
            <person name="Sodergren E."/>
            <person name="Clifton S."/>
            <person name="Fulton L."/>
            <person name="Fulton B."/>
            <person name="Courtney L."/>
            <person name="Fronick C."/>
            <person name="Harrison M."/>
            <person name="Strong C."/>
            <person name="Farmer C."/>
            <person name="Delahaunty K."/>
            <person name="Markovic C."/>
            <person name="Hall O."/>
            <person name="Minx P."/>
            <person name="Tomlinson C."/>
            <person name="Mitreva M."/>
            <person name="Nelson J."/>
            <person name="Hou S."/>
            <person name="Wollam A."/>
            <person name="Pepin K.H."/>
            <person name="Johnson M."/>
            <person name="Bhonagiri V."/>
            <person name="Zhang X."/>
            <person name="Suruliraj S."/>
            <person name="Warren W."/>
            <person name="Chinwalla A."/>
            <person name="Mardis E.R."/>
            <person name="Wilson R.K."/>
        </authorList>
    </citation>
    <scope>NUCLEOTIDE SEQUENCE [LARGE SCALE GENOMIC DNA]</scope>
    <source>
        <strain evidence="1 2">DSM 20213</strain>
    </source>
</reference>
<name>D4BPE1_BIFBR</name>
<organism evidence="1 2">
    <name type="scientific">Bifidobacterium breve DSM 20213 = JCM 1192</name>
    <dbReference type="NCBI Taxonomy" id="518634"/>
    <lineage>
        <taxon>Bacteria</taxon>
        <taxon>Bacillati</taxon>
        <taxon>Actinomycetota</taxon>
        <taxon>Actinomycetes</taxon>
        <taxon>Bifidobacteriales</taxon>
        <taxon>Bifidobacteriaceae</taxon>
        <taxon>Bifidobacterium</taxon>
    </lineage>
</organism>